<feature type="domain" description="Helicase ATP-binding" evidence="8">
    <location>
        <begin position="463"/>
        <end position="638"/>
    </location>
</feature>
<feature type="compositionally biased region" description="Low complexity" evidence="7">
    <location>
        <begin position="237"/>
        <end position="299"/>
    </location>
</feature>
<keyword evidence="12" id="KW-1185">Reference proteome</keyword>
<dbReference type="AlphaFoldDB" id="A0A152A8M8"/>
<dbReference type="InParanoid" id="A0A152A8M8"/>
<sequence>MSNYYNNHRDTRDSGYSSSNVGNSYNDNRSGGYPSGGSSRDNYSGSGSGSSGGASGSVGYSSSSRDNYTSPSSGGYGNTNGQRSSSSSSTYGNDNRSGHNYTGSNGYPNGGGSSRDNYNSVGGGNNNDNRYGGSTSSSSRDNFNRSPPNSNYDKDYRNGSSYNDNRGPSSSSSTSSYGGKPTYEKDNYRNPSSSYGNGNDNRYGSSSSSTGGGYSSSNAYRSNGPSVQPQQSITTPYGGSSSNSYNSNGSSYNSSGYSSSSSGGGYSTSNGHSSSSNGHGSSSNGFSSNYQSNGSSNYSQPPPSSAPGYSSNGSSSSYKPSYGSGSSYGGGSSSYGSGGSSYGGSSSSYGGSSYKPSSGMSYNSAGPKYAGSNEDFGNLQSIQWDMGALTKFEKNFYTEADEVSRMSSESVDSYRKSVCMTVKGRDVPNPIVQFEGAPFPQYLMKEIHSAGFASPTAIQAQAWPIALRGRDIIGLAETGSGKTLAFLLPSIIHINAQPQLQPGDGPIVLVLSPTRELAVQIQTECDKFGGTSKITNCCVYGGAAKSNQISQLKRGVEILVATPGRLIDILSGGFTNLRRVTYLVLDEADRMLDMGFEKQLRSILSQIRPDRQTLMFSATWPKEVQSLAHDFLVDHIQVHIGNADLSANHNVKQIVEVCDEYDKANKLFKFLESINPNDKTIIFAETKRGVDSLQKRLQSIGVKSIGIHGDKSQAERDSVLRDFKTGKTQVMIATDLASRGLDVKDIKYVINFDFPNTVETYVHRIGRTGRAGATGTSFSLFTPDNSRLAKDLVEILVEAKQYVPQPLQNLIQVQPVHSIKPRFNPYAKRY</sequence>
<keyword evidence="3" id="KW-0378">Hydrolase</keyword>
<keyword evidence="5" id="KW-0067">ATP-binding</keyword>
<keyword evidence="2" id="KW-0547">Nucleotide-binding</keyword>
<keyword evidence="4 11" id="KW-0347">Helicase</keyword>
<gene>
    <name evidence="11" type="ORF">DLAC_00041</name>
</gene>
<evidence type="ECO:0000256" key="5">
    <source>
        <dbReference type="ARBA" id="ARBA00022840"/>
    </source>
</evidence>
<feature type="domain" description="DEAD-box RNA helicase Q" evidence="10">
    <location>
        <begin position="432"/>
        <end position="460"/>
    </location>
</feature>
<dbReference type="Pfam" id="PF00270">
    <property type="entry name" value="DEAD"/>
    <property type="match status" value="1"/>
</dbReference>
<dbReference type="Proteomes" id="UP000076078">
    <property type="component" value="Unassembled WGS sequence"/>
</dbReference>
<feature type="compositionally biased region" description="Gly residues" evidence="7">
    <location>
        <begin position="326"/>
        <end position="342"/>
    </location>
</feature>
<feature type="compositionally biased region" description="Polar residues" evidence="7">
    <location>
        <begin position="65"/>
        <end position="83"/>
    </location>
</feature>
<dbReference type="FunFam" id="3.40.50.300:FF:000079">
    <property type="entry name" value="probable ATP-dependent RNA helicase DDX17"/>
    <property type="match status" value="1"/>
</dbReference>
<dbReference type="FunFam" id="3.40.50.300:FF:000008">
    <property type="entry name" value="ATP-dependent RNA helicase RhlB"/>
    <property type="match status" value="1"/>
</dbReference>
<dbReference type="EMBL" id="LODT01000001">
    <property type="protein sequence ID" value="KYR02598.1"/>
    <property type="molecule type" value="Genomic_DNA"/>
</dbReference>
<dbReference type="PROSITE" id="PS51194">
    <property type="entry name" value="HELICASE_CTER"/>
    <property type="match status" value="1"/>
</dbReference>
<evidence type="ECO:0000313" key="11">
    <source>
        <dbReference type="EMBL" id="KYR02598.1"/>
    </source>
</evidence>
<dbReference type="OMA" id="QINICIC"/>
<dbReference type="Gene3D" id="3.40.50.300">
    <property type="entry name" value="P-loop containing nucleotide triphosphate hydrolases"/>
    <property type="match status" value="2"/>
</dbReference>
<evidence type="ECO:0000259" key="10">
    <source>
        <dbReference type="PROSITE" id="PS51195"/>
    </source>
</evidence>
<name>A0A152A8M8_TIELA</name>
<dbReference type="SUPFAM" id="SSF52540">
    <property type="entry name" value="P-loop containing nucleoside triphosphate hydrolases"/>
    <property type="match status" value="1"/>
</dbReference>
<evidence type="ECO:0000259" key="8">
    <source>
        <dbReference type="PROSITE" id="PS51192"/>
    </source>
</evidence>
<dbReference type="GO" id="GO:0003724">
    <property type="term" value="F:RNA helicase activity"/>
    <property type="evidence" value="ECO:0007669"/>
    <property type="project" value="UniProtKB-EC"/>
</dbReference>
<evidence type="ECO:0000313" key="12">
    <source>
        <dbReference type="Proteomes" id="UP000076078"/>
    </source>
</evidence>
<dbReference type="Pfam" id="PF00271">
    <property type="entry name" value="Helicase_C"/>
    <property type="match status" value="1"/>
</dbReference>
<dbReference type="InterPro" id="IPR011545">
    <property type="entry name" value="DEAD/DEAH_box_helicase_dom"/>
</dbReference>
<feature type="compositionally biased region" description="Low complexity" evidence="7">
    <location>
        <begin position="192"/>
        <end position="220"/>
    </location>
</feature>
<accession>A0A152A8M8</accession>
<dbReference type="GO" id="GO:0016787">
    <property type="term" value="F:hydrolase activity"/>
    <property type="evidence" value="ECO:0007669"/>
    <property type="project" value="UniProtKB-KW"/>
</dbReference>
<dbReference type="FunCoup" id="A0A152A8M8">
    <property type="interactions" value="887"/>
</dbReference>
<feature type="compositionally biased region" description="Gly residues" evidence="7">
    <location>
        <begin position="46"/>
        <end position="56"/>
    </location>
</feature>
<dbReference type="STRING" id="361077.A0A152A8M8"/>
<dbReference type="PROSITE" id="PS51192">
    <property type="entry name" value="HELICASE_ATP_BIND_1"/>
    <property type="match status" value="1"/>
</dbReference>
<dbReference type="GO" id="GO:0003676">
    <property type="term" value="F:nucleic acid binding"/>
    <property type="evidence" value="ECO:0007669"/>
    <property type="project" value="InterPro"/>
</dbReference>
<evidence type="ECO:0000256" key="7">
    <source>
        <dbReference type="SAM" id="MobiDB-lite"/>
    </source>
</evidence>
<dbReference type="InterPro" id="IPR000629">
    <property type="entry name" value="RNA-helicase_DEAD-box_CS"/>
</dbReference>
<comment type="caution">
    <text evidence="11">The sequence shown here is derived from an EMBL/GenBank/DDBJ whole genome shotgun (WGS) entry which is preliminary data.</text>
</comment>
<dbReference type="InterPro" id="IPR014014">
    <property type="entry name" value="RNA_helicase_DEAD_Q_motif"/>
</dbReference>
<evidence type="ECO:0000259" key="9">
    <source>
        <dbReference type="PROSITE" id="PS51194"/>
    </source>
</evidence>
<dbReference type="PROSITE" id="PS51195">
    <property type="entry name" value="Q_MOTIF"/>
    <property type="match status" value="1"/>
</dbReference>
<organism evidence="11 12">
    <name type="scientific">Tieghemostelium lacteum</name>
    <name type="common">Slime mold</name>
    <name type="synonym">Dictyostelium lacteum</name>
    <dbReference type="NCBI Taxonomy" id="361077"/>
    <lineage>
        <taxon>Eukaryota</taxon>
        <taxon>Amoebozoa</taxon>
        <taxon>Evosea</taxon>
        <taxon>Eumycetozoa</taxon>
        <taxon>Dictyostelia</taxon>
        <taxon>Dictyosteliales</taxon>
        <taxon>Raperosteliaceae</taxon>
        <taxon>Tieghemostelium</taxon>
    </lineage>
</organism>
<dbReference type="SMART" id="SM00490">
    <property type="entry name" value="HELICc"/>
    <property type="match status" value="1"/>
</dbReference>
<dbReference type="InterPro" id="IPR001650">
    <property type="entry name" value="Helicase_C-like"/>
</dbReference>
<dbReference type="EC" id="3.6.4.13" evidence="1"/>
<evidence type="ECO:0000256" key="4">
    <source>
        <dbReference type="ARBA" id="ARBA00022806"/>
    </source>
</evidence>
<evidence type="ECO:0000256" key="1">
    <source>
        <dbReference type="ARBA" id="ARBA00012552"/>
    </source>
</evidence>
<dbReference type="SMART" id="SM00487">
    <property type="entry name" value="DEXDc"/>
    <property type="match status" value="1"/>
</dbReference>
<dbReference type="PROSITE" id="PS00039">
    <property type="entry name" value="DEAD_ATP_HELICASE"/>
    <property type="match status" value="1"/>
</dbReference>
<dbReference type="CDD" id="cd18787">
    <property type="entry name" value="SF2_C_DEAD"/>
    <property type="match status" value="1"/>
</dbReference>
<reference evidence="11 12" key="1">
    <citation type="submission" date="2015-12" db="EMBL/GenBank/DDBJ databases">
        <title>Dictyostelia acquired genes for synthesis and detection of signals that induce cell-type specialization by lateral gene transfer from prokaryotes.</title>
        <authorList>
            <person name="Gloeckner G."/>
            <person name="Schaap P."/>
        </authorList>
    </citation>
    <scope>NUCLEOTIDE SEQUENCE [LARGE SCALE GENOMIC DNA]</scope>
    <source>
        <strain evidence="11 12">TK</strain>
    </source>
</reference>
<feature type="region of interest" description="Disordered" evidence="7">
    <location>
        <begin position="1"/>
        <end position="350"/>
    </location>
</feature>
<protein>
    <recommendedName>
        <fullName evidence="1">RNA helicase</fullName>
        <ecNumber evidence="1">3.6.4.13</ecNumber>
    </recommendedName>
</protein>
<proteinExistence type="predicted"/>
<evidence type="ECO:0000256" key="3">
    <source>
        <dbReference type="ARBA" id="ARBA00022801"/>
    </source>
</evidence>
<dbReference type="GO" id="GO:0005524">
    <property type="term" value="F:ATP binding"/>
    <property type="evidence" value="ECO:0007669"/>
    <property type="project" value="UniProtKB-KW"/>
</dbReference>
<evidence type="ECO:0000256" key="2">
    <source>
        <dbReference type="ARBA" id="ARBA00022741"/>
    </source>
</evidence>
<feature type="domain" description="Helicase C-terminal" evidence="9">
    <location>
        <begin position="650"/>
        <end position="811"/>
    </location>
</feature>
<dbReference type="InterPro" id="IPR027417">
    <property type="entry name" value="P-loop_NTPase"/>
</dbReference>
<feature type="compositionally biased region" description="Polar residues" evidence="7">
    <location>
        <begin position="90"/>
        <end position="99"/>
    </location>
</feature>
<dbReference type="InterPro" id="IPR014001">
    <property type="entry name" value="Helicase_ATP-bd"/>
</dbReference>
<evidence type="ECO:0000256" key="6">
    <source>
        <dbReference type="PROSITE-ProRule" id="PRU00552"/>
    </source>
</evidence>
<dbReference type="PANTHER" id="PTHR47958">
    <property type="entry name" value="ATP-DEPENDENT RNA HELICASE DBP3"/>
    <property type="match status" value="1"/>
</dbReference>
<feature type="short sequence motif" description="Q motif" evidence="6">
    <location>
        <begin position="432"/>
        <end position="460"/>
    </location>
</feature>
<dbReference type="OrthoDB" id="196131at2759"/>
<feature type="compositionally biased region" description="Polar residues" evidence="7">
    <location>
        <begin position="221"/>
        <end position="235"/>
    </location>
</feature>
<feature type="compositionally biased region" description="Polar residues" evidence="7">
    <location>
        <begin position="158"/>
        <end position="168"/>
    </location>
</feature>
<feature type="compositionally biased region" description="Polar residues" evidence="7">
    <location>
        <begin position="134"/>
        <end position="151"/>
    </location>
</feature>
<feature type="compositionally biased region" description="Low complexity" evidence="7">
    <location>
        <begin position="14"/>
        <end position="45"/>
    </location>
</feature>
<feature type="compositionally biased region" description="Low complexity" evidence="7">
    <location>
        <begin position="306"/>
        <end position="325"/>
    </location>
</feature>
<dbReference type="CDD" id="cd17966">
    <property type="entry name" value="DEADc_DDX5_DDX17"/>
    <property type="match status" value="1"/>
</dbReference>